<keyword evidence="3" id="KW-1185">Reference proteome</keyword>
<dbReference type="OrthoDB" id="3642326at2759"/>
<organism evidence="2 3">
    <name type="scientific">Ramularia collo-cygni</name>
    <dbReference type="NCBI Taxonomy" id="112498"/>
    <lineage>
        <taxon>Eukaryota</taxon>
        <taxon>Fungi</taxon>
        <taxon>Dikarya</taxon>
        <taxon>Ascomycota</taxon>
        <taxon>Pezizomycotina</taxon>
        <taxon>Dothideomycetes</taxon>
        <taxon>Dothideomycetidae</taxon>
        <taxon>Mycosphaerellales</taxon>
        <taxon>Mycosphaerellaceae</taxon>
        <taxon>Ramularia</taxon>
    </lineage>
</organism>
<feature type="compositionally biased region" description="Polar residues" evidence="1">
    <location>
        <begin position="183"/>
        <end position="215"/>
    </location>
</feature>
<dbReference type="STRING" id="112498.A0A2D3UT23"/>
<feature type="region of interest" description="Disordered" evidence="1">
    <location>
        <begin position="179"/>
        <end position="244"/>
    </location>
</feature>
<dbReference type="EMBL" id="FJUY01000003">
    <property type="protein sequence ID" value="CZT17005.1"/>
    <property type="molecule type" value="Genomic_DNA"/>
</dbReference>
<feature type="compositionally biased region" description="Basic and acidic residues" evidence="1">
    <location>
        <begin position="220"/>
        <end position="240"/>
    </location>
</feature>
<dbReference type="InterPro" id="IPR011990">
    <property type="entry name" value="TPR-like_helical_dom_sf"/>
</dbReference>
<sequence length="498" mass="53623">MTQTFDEFVEDLFAVRPDSGVSDDHIDLWEHGCLLFSAFELEASAELFIQLSELITVELYSSICLLNAAFIHARLGSLSIASQCLAKVEHFEELLPLTLSLIGHIEYELGSFEKSEDCFKIALAALEATDSFARHNHLGLDFVLWAEQIQQNLDVLHTSAGQGMVATIPGDRLFEAPLREDTSSSARSRNSGQWSKHSAATSKALSSGSITSINTVAPLEPRRPAHHGESEEIREPRGPLDSDLGAVTTSQLTAAPAFKPLASPPSSRRDKIILNFTKLRAVGKKMLGPQRSKNEGAAETGLADSLFTQIPAKRVQRMEARDARPGAGTTTDLSAFIKNLPNQHRKVARDAWVRPGSTGDLAQFFRTTGPENIHKAMNLISRGSIDPDSLSESQASKSTVLQDFSPKVMSPSMTSHSAQEAGVPEPADVIGVGPNSSHVRANSLAYVGNEVNEPASEHSSAISGGSPGPSRDTSDPVQGRRQPQAIHPALRPGFSLDG</sequence>
<dbReference type="Gene3D" id="1.25.40.10">
    <property type="entry name" value="Tetratricopeptide repeat domain"/>
    <property type="match status" value="1"/>
</dbReference>
<protein>
    <submittedName>
        <fullName evidence="2">Uncharacterized protein</fullName>
    </submittedName>
</protein>
<evidence type="ECO:0000313" key="2">
    <source>
        <dbReference type="EMBL" id="CZT17005.1"/>
    </source>
</evidence>
<gene>
    <name evidence="2" type="ORF">RCC_02837</name>
</gene>
<evidence type="ECO:0000256" key="1">
    <source>
        <dbReference type="SAM" id="MobiDB-lite"/>
    </source>
</evidence>
<name>A0A2D3UT23_9PEZI</name>
<proteinExistence type="predicted"/>
<dbReference type="Proteomes" id="UP000225277">
    <property type="component" value="Unassembled WGS sequence"/>
</dbReference>
<evidence type="ECO:0000313" key="3">
    <source>
        <dbReference type="Proteomes" id="UP000225277"/>
    </source>
</evidence>
<dbReference type="SUPFAM" id="SSF48452">
    <property type="entry name" value="TPR-like"/>
    <property type="match status" value="1"/>
</dbReference>
<dbReference type="GeneID" id="35598048"/>
<reference evidence="2 3" key="1">
    <citation type="submission" date="2016-03" db="EMBL/GenBank/DDBJ databases">
        <authorList>
            <person name="Ploux O."/>
        </authorList>
    </citation>
    <scope>NUCLEOTIDE SEQUENCE [LARGE SCALE GENOMIC DNA]</scope>
    <source>
        <strain evidence="2 3">URUG2</strain>
    </source>
</reference>
<dbReference type="RefSeq" id="XP_023623898.1">
    <property type="nucleotide sequence ID" value="XM_023768130.1"/>
</dbReference>
<dbReference type="AlphaFoldDB" id="A0A2D3UT23"/>
<feature type="region of interest" description="Disordered" evidence="1">
    <location>
        <begin position="446"/>
        <end position="498"/>
    </location>
</feature>
<accession>A0A2D3UT23</accession>